<dbReference type="EMBL" id="JASUZX010000001">
    <property type="protein sequence ID" value="MDL5040845.1"/>
    <property type="molecule type" value="Genomic_DNA"/>
</dbReference>
<name>A0AAW7CHP5_HEYCO</name>
<evidence type="ECO:0000313" key="1">
    <source>
        <dbReference type="EMBL" id="MDL5040845.1"/>
    </source>
</evidence>
<dbReference type="Proteomes" id="UP001223084">
    <property type="component" value="Unassembled WGS sequence"/>
</dbReference>
<evidence type="ECO:0000313" key="2">
    <source>
        <dbReference type="Proteomes" id="UP001223084"/>
    </source>
</evidence>
<proteinExistence type="predicted"/>
<dbReference type="AlphaFoldDB" id="A0AAW7CHP5"/>
<dbReference type="RefSeq" id="WP_285958157.1">
    <property type="nucleotide sequence ID" value="NZ_JASUZX010000001.1"/>
</dbReference>
<accession>A0AAW7CHP5</accession>
<sequence length="89" mass="9548">MKKPNLHFFHSTPPNAGSGPKPVFPASLHFLLINTYFNGAFGGLQAQHTEIDKGRAFFSDPKETDKSQQGAFQNPGLLVESCACPGNSG</sequence>
<gene>
    <name evidence="1" type="ORF">QN341_07095</name>
</gene>
<organism evidence="1 2">
    <name type="scientific">Heyndrickxia coagulans</name>
    <name type="common">Weizmannia coagulans</name>
    <dbReference type="NCBI Taxonomy" id="1398"/>
    <lineage>
        <taxon>Bacteria</taxon>
        <taxon>Bacillati</taxon>
        <taxon>Bacillota</taxon>
        <taxon>Bacilli</taxon>
        <taxon>Bacillales</taxon>
        <taxon>Bacillaceae</taxon>
        <taxon>Heyndrickxia</taxon>
    </lineage>
</organism>
<protein>
    <submittedName>
        <fullName evidence="1">Uncharacterized protein</fullName>
    </submittedName>
</protein>
<comment type="caution">
    <text evidence="1">The sequence shown here is derived from an EMBL/GenBank/DDBJ whole genome shotgun (WGS) entry which is preliminary data.</text>
</comment>
<reference evidence="1" key="1">
    <citation type="submission" date="2023-06" db="EMBL/GenBank/DDBJ databases">
        <title>Probiogenomic evaluation and L lactic producing Weizmannia coaggulans BKMTCR2-2 from tree bark.</title>
        <authorList>
            <person name="Mahittikon J."/>
            <person name="Tanasupawat S."/>
        </authorList>
    </citation>
    <scope>NUCLEOTIDE SEQUENCE</scope>
    <source>
        <strain evidence="1">BKMTCR2-2</strain>
    </source>
</reference>